<dbReference type="SMR" id="A0A0H2ZIM3"/>
<dbReference type="InterPro" id="IPR003423">
    <property type="entry name" value="OMP_efflux"/>
</dbReference>
<dbReference type="HOGENOM" id="CLU_012817_13_2_6"/>
<evidence type="ECO:0000256" key="10">
    <source>
        <dbReference type="RuleBase" id="RU362097"/>
    </source>
</evidence>
<dbReference type="EMBL" id="CP000438">
    <property type="protein sequence ID" value="ABJ14541.1"/>
    <property type="molecule type" value="Genomic_DNA"/>
</dbReference>
<dbReference type="InterPro" id="IPR010131">
    <property type="entry name" value="MdtP/NodT-like"/>
</dbReference>
<keyword evidence="8 10" id="KW-0449">Lipoprotein</keyword>
<evidence type="ECO:0000256" key="7">
    <source>
        <dbReference type="ARBA" id="ARBA00023237"/>
    </source>
</evidence>
<keyword evidence="7" id="KW-0998">Cell outer membrane</keyword>
<proteinExistence type="inferred from homology"/>
<keyword evidence="5 10" id="KW-0472">Membrane</keyword>
<keyword evidence="3 10" id="KW-0812">Transmembrane</keyword>
<name>A0A0H2ZIM3_PSEAB</name>
<dbReference type="PANTHER" id="PTHR30203:SF20">
    <property type="entry name" value="MULTIDRUG RESISTANCE OUTER MEMBRANE PROTEIN MDTP-RELATED"/>
    <property type="match status" value="1"/>
</dbReference>
<protein>
    <submittedName>
        <fullName evidence="12">Putative outer membrane protein</fullName>
    </submittedName>
</protein>
<gene>
    <name evidence="12" type="primary">opmG</name>
    <name evidence="12" type="ordered locus">PA14_68120</name>
</gene>
<accession>A0A0H2ZIM3</accession>
<dbReference type="GO" id="GO:0009279">
    <property type="term" value="C:cell outer membrane"/>
    <property type="evidence" value="ECO:0007669"/>
    <property type="project" value="UniProtKB-SubCell"/>
</dbReference>
<sequence length="492" mass="52816">MPFPLLHPWPQRLVLASAILLAAGCVTSEGLEPNARLQPAGALQAGRSLDGVALSPAAWPRQDWWTGLGDRQLDQLIGEALQGTPDLQIAEARARQAAATAQAQDAARQPTLDAKASYSGIRAPTSVAPAPLGGRYSAIKYLSLGFNYDFDLWGGERAAWEAALGQANAARIDSQAARIGLSASIARAYSDLAHAFTVRDLAEEELKRSQRMTELSQKRMSAGLDSKVQLQQTQTQLATARQQLSAAEQDIASARIALAVLLGKGPDRGLELQRPQPLNPASLSLPSVLPAELLGRRADIVAARWRVEAARRNIDSAKTEFYPNLNLGAMAGLAALHTSDVLQAPSRFFQVAPAISLPIFDGGRRRANLAERDADYDLAVGQYNKTLVQALGEVSDDLGKLRSLEQQVIDQRQARNIARSNFDLAMRRYGEGVGSYLDALSVQQQLLVAERQLASLESQQIDLSVQLVQALGGGFQPDSRSAALATAKAPAE</sequence>
<dbReference type="Proteomes" id="UP000000653">
    <property type="component" value="Chromosome"/>
</dbReference>
<evidence type="ECO:0000313" key="13">
    <source>
        <dbReference type="Proteomes" id="UP000000653"/>
    </source>
</evidence>
<organism evidence="12 13">
    <name type="scientific">Pseudomonas aeruginosa (strain UCBPP-PA14)</name>
    <dbReference type="NCBI Taxonomy" id="208963"/>
    <lineage>
        <taxon>Bacteria</taxon>
        <taxon>Pseudomonadati</taxon>
        <taxon>Pseudomonadota</taxon>
        <taxon>Gammaproteobacteria</taxon>
        <taxon>Pseudomonadales</taxon>
        <taxon>Pseudomonadaceae</taxon>
        <taxon>Pseudomonas</taxon>
    </lineage>
</organism>
<dbReference type="KEGG" id="pau:PA14_68120"/>
<evidence type="ECO:0000256" key="11">
    <source>
        <dbReference type="SAM" id="Coils"/>
    </source>
</evidence>
<keyword evidence="6 10" id="KW-0564">Palmitate</keyword>
<evidence type="ECO:0000256" key="1">
    <source>
        <dbReference type="ARBA" id="ARBA00007613"/>
    </source>
</evidence>
<dbReference type="BioCyc" id="PAER208963:G1G74-5744-MONOMER"/>
<feature type="coiled-coil region" evidence="11">
    <location>
        <begin position="230"/>
        <end position="257"/>
    </location>
</feature>
<keyword evidence="2 10" id="KW-1134">Transmembrane beta strand</keyword>
<evidence type="ECO:0000256" key="5">
    <source>
        <dbReference type="ARBA" id="ARBA00023136"/>
    </source>
</evidence>
<reference evidence="12 13" key="1">
    <citation type="journal article" date="2006" name="Genome Biol.">
        <title>Genomic analysis reveals that Pseudomonas aeruginosa virulence is combinatorial.</title>
        <authorList>
            <person name="Lee D.G."/>
            <person name="Urbach J.M."/>
            <person name="Wu G."/>
            <person name="Liberati N.T."/>
            <person name="Feinbaum R.L."/>
            <person name="Miyata S."/>
            <person name="Diggins L.T."/>
            <person name="He J."/>
            <person name="Saucier M."/>
            <person name="Deziel E."/>
            <person name="Friedman L."/>
            <person name="Li L."/>
            <person name="Grills G."/>
            <person name="Montgomery K."/>
            <person name="Kucherlapati R."/>
            <person name="Rahme L.G."/>
            <person name="Ausubel F.M."/>
        </authorList>
    </citation>
    <scope>NUCLEOTIDE SEQUENCE [LARGE SCALE GENOMIC DNA]</scope>
    <source>
        <strain evidence="12 13">UCBPP-PA14</strain>
    </source>
</reference>
<dbReference type="GO" id="GO:0015562">
    <property type="term" value="F:efflux transmembrane transporter activity"/>
    <property type="evidence" value="ECO:0007669"/>
    <property type="project" value="InterPro"/>
</dbReference>
<evidence type="ECO:0000256" key="3">
    <source>
        <dbReference type="ARBA" id="ARBA00022692"/>
    </source>
</evidence>
<keyword evidence="11" id="KW-0175">Coiled coil</keyword>
<evidence type="ECO:0000256" key="4">
    <source>
        <dbReference type="ARBA" id="ARBA00022729"/>
    </source>
</evidence>
<evidence type="ECO:0000256" key="9">
    <source>
        <dbReference type="ARBA" id="ARBA00037313"/>
    </source>
</evidence>
<dbReference type="NCBIfam" id="TIGR01845">
    <property type="entry name" value="outer_NodT"/>
    <property type="match status" value="1"/>
</dbReference>
<dbReference type="Gene3D" id="1.20.1600.10">
    <property type="entry name" value="Outer membrane efflux proteins (OEP)"/>
    <property type="match status" value="1"/>
</dbReference>
<dbReference type="AlphaFoldDB" id="A0A0H2ZIM3"/>
<evidence type="ECO:0000256" key="6">
    <source>
        <dbReference type="ARBA" id="ARBA00023139"/>
    </source>
</evidence>
<dbReference type="SUPFAM" id="SSF56954">
    <property type="entry name" value="Outer membrane efflux proteins (OEP)"/>
    <property type="match status" value="1"/>
</dbReference>
<keyword evidence="4" id="KW-0732">Signal</keyword>
<comment type="similarity">
    <text evidence="1 10">Belongs to the outer membrane factor (OMF) (TC 1.B.17) family.</text>
</comment>
<dbReference type="PANTHER" id="PTHR30203">
    <property type="entry name" value="OUTER MEMBRANE CATION EFFLUX PROTEIN"/>
    <property type="match status" value="1"/>
</dbReference>
<evidence type="ECO:0000256" key="8">
    <source>
        <dbReference type="ARBA" id="ARBA00023288"/>
    </source>
</evidence>
<evidence type="ECO:0000313" key="12">
    <source>
        <dbReference type="EMBL" id="ABJ14541.1"/>
    </source>
</evidence>
<dbReference type="Pfam" id="PF02321">
    <property type="entry name" value="OEP"/>
    <property type="match status" value="2"/>
</dbReference>
<evidence type="ECO:0000256" key="2">
    <source>
        <dbReference type="ARBA" id="ARBA00022452"/>
    </source>
</evidence>
<dbReference type="Gene3D" id="2.20.200.10">
    <property type="entry name" value="Outer membrane efflux proteins (OEP)"/>
    <property type="match status" value="1"/>
</dbReference>
<comment type="function">
    <text evidence="9">Could be involved in resistance to puromycin, acriflavine and tetraphenylarsonium chloride.</text>
</comment>
<comment type="subcellular location">
    <subcellularLocation>
        <location evidence="10">Cell outer membrane</location>
        <topology evidence="10">Lipid-anchor</topology>
    </subcellularLocation>
</comment>
<dbReference type="RefSeq" id="WP_003141885.1">
    <property type="nucleotide sequence ID" value="NC_008463.1"/>
</dbReference>